<feature type="transmembrane region" description="Helical" evidence="4">
    <location>
        <begin position="86"/>
        <end position="105"/>
    </location>
</feature>
<dbReference type="SUPFAM" id="SSF103473">
    <property type="entry name" value="MFS general substrate transporter"/>
    <property type="match status" value="1"/>
</dbReference>
<evidence type="ECO:0000313" key="6">
    <source>
        <dbReference type="EMBL" id="MFC4424679.1"/>
    </source>
</evidence>
<dbReference type="EMBL" id="JBHSEH010000002">
    <property type="protein sequence ID" value="MFC4424679.1"/>
    <property type="molecule type" value="Genomic_DNA"/>
</dbReference>
<evidence type="ECO:0000256" key="1">
    <source>
        <dbReference type="ARBA" id="ARBA00022692"/>
    </source>
</evidence>
<feature type="transmembrane region" description="Helical" evidence="4">
    <location>
        <begin position="340"/>
        <end position="363"/>
    </location>
</feature>
<sequence length="400" mass="41196">MNRPDPRRAPSSHLALLDMLALSLGGAVALGFARFAYALLLPAMRAELHWSFTLSGSMNALNALGYLLGALSAGALARRLGLRHSFLAGLLLTALSLLACAFTSASGALLWWRLLAGVGGAWVFVSGGNLAALAARAHPDQSARLLGVFYGGAGIGIVLSALLLPPLLGSGRGWPVGWAVLGLASLVCLAIAWPSLRRLPDRASPLPEGQGPVSLRPLAFTLAAYACFGVGYIAYMTFIVAFLRALGAGTLVTPFWTVLGGCVVVNPFVWGRLMTRAPGARAMSVLMLLLATGAALPLGLTHPAALLLSGVLFGLSFLAVVTFTTVITRRVLPEHAWPRGIVAFTSVFALGQVAGPLVTGLAADSAGGLRLGLAFSAAVLLLGAALALLQPVRVTTSRAA</sequence>
<dbReference type="Pfam" id="PF06779">
    <property type="entry name" value="MFS_4"/>
    <property type="match status" value="1"/>
</dbReference>
<feature type="transmembrane region" description="Helical" evidence="4">
    <location>
        <begin position="251"/>
        <end position="270"/>
    </location>
</feature>
<dbReference type="RefSeq" id="WP_380034976.1">
    <property type="nucleotide sequence ID" value="NZ_JBHSEH010000002.1"/>
</dbReference>
<feature type="transmembrane region" description="Helical" evidence="4">
    <location>
        <begin position="282"/>
        <end position="300"/>
    </location>
</feature>
<dbReference type="PANTHER" id="PTHR23537">
    <property type="match status" value="1"/>
</dbReference>
<evidence type="ECO:0000313" key="7">
    <source>
        <dbReference type="Proteomes" id="UP001595998"/>
    </source>
</evidence>
<feature type="transmembrane region" description="Helical" evidence="4">
    <location>
        <begin position="20"/>
        <end position="40"/>
    </location>
</feature>
<reference evidence="7" key="1">
    <citation type="journal article" date="2019" name="Int. J. Syst. Evol. Microbiol.">
        <title>The Global Catalogue of Microorganisms (GCM) 10K type strain sequencing project: providing services to taxonomists for standard genome sequencing and annotation.</title>
        <authorList>
            <consortium name="The Broad Institute Genomics Platform"/>
            <consortium name="The Broad Institute Genome Sequencing Center for Infectious Disease"/>
            <person name="Wu L."/>
            <person name="Ma J."/>
        </authorList>
    </citation>
    <scope>NUCLEOTIDE SEQUENCE [LARGE SCALE GENOMIC DNA]</scope>
    <source>
        <strain evidence="7">CCUG 56029</strain>
    </source>
</reference>
<evidence type="ECO:0000256" key="3">
    <source>
        <dbReference type="ARBA" id="ARBA00023136"/>
    </source>
</evidence>
<proteinExistence type="predicted"/>
<dbReference type="Gene3D" id="1.20.1250.20">
    <property type="entry name" value="MFS general substrate transporter like domains"/>
    <property type="match status" value="1"/>
</dbReference>
<dbReference type="InterPro" id="IPR036259">
    <property type="entry name" value="MFS_trans_sf"/>
</dbReference>
<dbReference type="InterPro" id="IPR010645">
    <property type="entry name" value="MFS_4"/>
</dbReference>
<dbReference type="PROSITE" id="PS50850">
    <property type="entry name" value="MFS"/>
    <property type="match status" value="1"/>
</dbReference>
<evidence type="ECO:0000256" key="4">
    <source>
        <dbReference type="SAM" id="Phobius"/>
    </source>
</evidence>
<feature type="transmembrane region" description="Helical" evidence="4">
    <location>
        <begin position="176"/>
        <end position="196"/>
    </location>
</feature>
<feature type="transmembrane region" description="Helical" evidence="4">
    <location>
        <begin position="145"/>
        <end position="164"/>
    </location>
</feature>
<evidence type="ECO:0000259" key="5">
    <source>
        <dbReference type="PROSITE" id="PS50850"/>
    </source>
</evidence>
<protein>
    <submittedName>
        <fullName evidence="6">YbfB/YjiJ family MFS transporter</fullName>
    </submittedName>
</protein>
<feature type="transmembrane region" description="Helical" evidence="4">
    <location>
        <begin position="369"/>
        <end position="389"/>
    </location>
</feature>
<keyword evidence="7" id="KW-1185">Reference proteome</keyword>
<feature type="domain" description="Major facilitator superfamily (MFS) profile" evidence="5">
    <location>
        <begin position="19"/>
        <end position="395"/>
    </location>
</feature>
<feature type="transmembrane region" description="Helical" evidence="4">
    <location>
        <begin position="217"/>
        <end position="245"/>
    </location>
</feature>
<keyword evidence="2 4" id="KW-1133">Transmembrane helix</keyword>
<organism evidence="6 7">
    <name type="scientific">Deinococcus navajonensis</name>
    <dbReference type="NCBI Taxonomy" id="309884"/>
    <lineage>
        <taxon>Bacteria</taxon>
        <taxon>Thermotogati</taxon>
        <taxon>Deinococcota</taxon>
        <taxon>Deinococci</taxon>
        <taxon>Deinococcales</taxon>
        <taxon>Deinococcaceae</taxon>
        <taxon>Deinococcus</taxon>
    </lineage>
</organism>
<dbReference type="PANTHER" id="PTHR23537:SF1">
    <property type="entry name" value="SUGAR TRANSPORTER"/>
    <property type="match status" value="1"/>
</dbReference>
<dbReference type="Proteomes" id="UP001595998">
    <property type="component" value="Unassembled WGS sequence"/>
</dbReference>
<keyword evidence="1 4" id="KW-0812">Transmembrane</keyword>
<comment type="caution">
    <text evidence="6">The sequence shown here is derived from an EMBL/GenBank/DDBJ whole genome shotgun (WGS) entry which is preliminary data.</text>
</comment>
<dbReference type="InterPro" id="IPR020846">
    <property type="entry name" value="MFS_dom"/>
</dbReference>
<feature type="transmembrane region" description="Helical" evidence="4">
    <location>
        <begin position="60"/>
        <end position="77"/>
    </location>
</feature>
<gene>
    <name evidence="6" type="ORF">ACFOZ9_00540</name>
</gene>
<keyword evidence="3 4" id="KW-0472">Membrane</keyword>
<accession>A0ABV8XHT0</accession>
<feature type="transmembrane region" description="Helical" evidence="4">
    <location>
        <begin position="111"/>
        <end position="133"/>
    </location>
</feature>
<evidence type="ECO:0000256" key="2">
    <source>
        <dbReference type="ARBA" id="ARBA00022989"/>
    </source>
</evidence>
<name>A0ABV8XHT0_9DEIO</name>
<feature type="transmembrane region" description="Helical" evidence="4">
    <location>
        <begin position="306"/>
        <end position="328"/>
    </location>
</feature>